<keyword evidence="2" id="KW-0489">Methyltransferase</keyword>
<dbReference type="Proteomes" id="UP000663421">
    <property type="component" value="Chromosome"/>
</dbReference>
<keyword evidence="3" id="KW-1185">Reference proteome</keyword>
<organism evidence="2 3">
    <name type="scientific">Streptomyces malaysiensis</name>
    <dbReference type="NCBI Taxonomy" id="92644"/>
    <lineage>
        <taxon>Bacteria</taxon>
        <taxon>Bacillati</taxon>
        <taxon>Actinomycetota</taxon>
        <taxon>Actinomycetes</taxon>
        <taxon>Kitasatosporales</taxon>
        <taxon>Streptomycetaceae</taxon>
        <taxon>Streptomyces</taxon>
        <taxon>Streptomyces violaceusniger group</taxon>
    </lineage>
</organism>
<evidence type="ECO:0000313" key="2">
    <source>
        <dbReference type="EMBL" id="QPI61483.1"/>
    </source>
</evidence>
<dbReference type="InterPro" id="IPR029063">
    <property type="entry name" value="SAM-dependent_MTases_sf"/>
</dbReference>
<dbReference type="GO" id="GO:0008168">
    <property type="term" value="F:methyltransferase activity"/>
    <property type="evidence" value="ECO:0007669"/>
    <property type="project" value="UniProtKB-KW"/>
</dbReference>
<sequence>MRPPHCPRRSRPCPTAGCPPGTRPPDPTDRGARRGHPGPLGHRAPQDAPTTTASGQWLDIGTGIPAKPNPHEVARSVAPDARIVHVDNDPIGSGSITPIPRSASVALRRGEPTKLHCSVAIVSMWATRRRPE</sequence>
<keyword evidence="2" id="KW-0808">Transferase</keyword>
<gene>
    <name evidence="2" type="ORF">I1A49_00470</name>
</gene>
<feature type="region of interest" description="Disordered" evidence="1">
    <location>
        <begin position="1"/>
        <end position="73"/>
    </location>
</feature>
<reference evidence="2 3" key="1">
    <citation type="submission" date="2020-11" db="EMBL/GenBank/DDBJ databases">
        <title>Complete genome sequence unveiled secondary metabolic potentials in Streptomyces solisilvae HNM0141.</title>
        <authorList>
            <person name="Huang X."/>
        </authorList>
    </citation>
    <scope>NUCLEOTIDE SEQUENCE [LARGE SCALE GENOMIC DNA]</scope>
    <source>
        <strain evidence="2 3">HNM0141</strain>
    </source>
</reference>
<proteinExistence type="predicted"/>
<dbReference type="EMBL" id="CP065050">
    <property type="protein sequence ID" value="QPI61483.1"/>
    <property type="molecule type" value="Genomic_DNA"/>
</dbReference>
<evidence type="ECO:0000313" key="3">
    <source>
        <dbReference type="Proteomes" id="UP000663421"/>
    </source>
</evidence>
<dbReference type="Pfam" id="PF04672">
    <property type="entry name" value="Methyltransf_19"/>
    <property type="match status" value="1"/>
</dbReference>
<dbReference type="GO" id="GO:0032259">
    <property type="term" value="P:methylation"/>
    <property type="evidence" value="ECO:0007669"/>
    <property type="project" value="UniProtKB-KW"/>
</dbReference>
<name>A0ABX6WJ56_STRMQ</name>
<protein>
    <submittedName>
        <fullName evidence="2">SAM-dependent methyltransferase</fullName>
    </submittedName>
</protein>
<evidence type="ECO:0000256" key="1">
    <source>
        <dbReference type="SAM" id="MobiDB-lite"/>
    </source>
</evidence>
<accession>A0ABX6WJ56</accession>
<feature type="compositionally biased region" description="Basic residues" evidence="1">
    <location>
        <begin position="1"/>
        <end position="11"/>
    </location>
</feature>
<dbReference type="Gene3D" id="3.40.50.150">
    <property type="entry name" value="Vaccinia Virus protein VP39"/>
    <property type="match status" value="1"/>
</dbReference>
<dbReference type="InterPro" id="IPR006764">
    <property type="entry name" value="SAM_dep_MeTrfase_SAV2177_type"/>
</dbReference>